<evidence type="ECO:0000256" key="4">
    <source>
        <dbReference type="ARBA" id="ARBA00022989"/>
    </source>
</evidence>
<proteinExistence type="predicted"/>
<feature type="transmembrane region" description="Helical" evidence="6">
    <location>
        <begin position="204"/>
        <end position="229"/>
    </location>
</feature>
<keyword evidence="5 6" id="KW-0472">Membrane</keyword>
<comment type="subcellular location">
    <subcellularLocation>
        <location evidence="1">Cell membrane</location>
        <topology evidence="1">Multi-pass membrane protein</topology>
    </subcellularLocation>
</comment>
<dbReference type="SUPFAM" id="SSF82866">
    <property type="entry name" value="Multidrug efflux transporter AcrB transmembrane domain"/>
    <property type="match status" value="1"/>
</dbReference>
<keyword evidence="4 6" id="KW-1133">Transmembrane helix</keyword>
<evidence type="ECO:0000256" key="5">
    <source>
        <dbReference type="ARBA" id="ARBA00023136"/>
    </source>
</evidence>
<dbReference type="EMBL" id="LJUO01000110">
    <property type="protein sequence ID" value="KPK69878.1"/>
    <property type="molecule type" value="Genomic_DNA"/>
</dbReference>
<evidence type="ECO:0000313" key="8">
    <source>
        <dbReference type="EMBL" id="KPK69878.1"/>
    </source>
</evidence>
<dbReference type="Proteomes" id="UP000051096">
    <property type="component" value="Unassembled WGS sequence"/>
</dbReference>
<dbReference type="AlphaFoldDB" id="A0A0S8GA53"/>
<feature type="transmembrane region" description="Helical" evidence="6">
    <location>
        <begin position="178"/>
        <end position="198"/>
    </location>
</feature>
<dbReference type="PANTHER" id="PTHR33406:SF13">
    <property type="entry name" value="MEMBRANE PROTEIN YDFJ"/>
    <property type="match status" value="1"/>
</dbReference>
<feature type="transmembrane region" description="Helical" evidence="6">
    <location>
        <begin position="108"/>
        <end position="127"/>
    </location>
</feature>
<organism evidence="8 9">
    <name type="scientific">candidate division WOR_3 bacterium SM23_60</name>
    <dbReference type="NCBI Taxonomy" id="1703780"/>
    <lineage>
        <taxon>Bacteria</taxon>
        <taxon>Bacteria division WOR-3</taxon>
    </lineage>
</organism>
<evidence type="ECO:0000256" key="3">
    <source>
        <dbReference type="ARBA" id="ARBA00022692"/>
    </source>
</evidence>
<dbReference type="PROSITE" id="PS50156">
    <property type="entry name" value="SSD"/>
    <property type="match status" value="1"/>
</dbReference>
<keyword evidence="3 6" id="KW-0812">Transmembrane</keyword>
<protein>
    <recommendedName>
        <fullName evidence="7">SSD domain-containing protein</fullName>
    </recommendedName>
</protein>
<feature type="transmembrane region" description="Helical" evidence="6">
    <location>
        <begin position="133"/>
        <end position="157"/>
    </location>
</feature>
<name>A0A0S8GA53_UNCW3</name>
<dbReference type="InterPro" id="IPR004869">
    <property type="entry name" value="MMPL_dom"/>
</dbReference>
<dbReference type="Pfam" id="PF03176">
    <property type="entry name" value="MMPL"/>
    <property type="match status" value="1"/>
</dbReference>
<evidence type="ECO:0000256" key="2">
    <source>
        <dbReference type="ARBA" id="ARBA00022475"/>
    </source>
</evidence>
<dbReference type="InterPro" id="IPR050545">
    <property type="entry name" value="Mycobact_MmpL"/>
</dbReference>
<evidence type="ECO:0000256" key="6">
    <source>
        <dbReference type="SAM" id="Phobius"/>
    </source>
</evidence>
<dbReference type="GO" id="GO:0005886">
    <property type="term" value="C:plasma membrane"/>
    <property type="evidence" value="ECO:0007669"/>
    <property type="project" value="UniProtKB-SubCell"/>
</dbReference>
<evidence type="ECO:0000259" key="7">
    <source>
        <dbReference type="PROSITE" id="PS50156"/>
    </source>
</evidence>
<accession>A0A0S8GA53</accession>
<sequence length="243" mass="27023">MLRIKVYNMANPEFITLENLPEHIKERYVNDAGDMYLVTLYPREQIWDFEVMRRFDAQLAQVHPRITGTPPLFLRLIDYIARDGLLATMLTIVIVVLLLWFDFRSLKMALLGVIPLLAGGIWMVGILKSLGMMLNFINVMGLPMIVGIGIDDGVHLLHRYQYEGLKKTPTVLKSTGKAILLTSLTTMAGFGSLSLASYRGWASLGILLAVGVGACFLTTVLFLPAIIALTQKDRQTHASNSGE</sequence>
<comment type="caution">
    <text evidence="8">The sequence shown here is derived from an EMBL/GenBank/DDBJ whole genome shotgun (WGS) entry which is preliminary data.</text>
</comment>
<evidence type="ECO:0000313" key="9">
    <source>
        <dbReference type="Proteomes" id="UP000051096"/>
    </source>
</evidence>
<dbReference type="PANTHER" id="PTHR33406">
    <property type="entry name" value="MEMBRANE PROTEIN MJ1562-RELATED"/>
    <property type="match status" value="1"/>
</dbReference>
<gene>
    <name evidence="8" type="ORF">AMJ87_09835</name>
</gene>
<evidence type="ECO:0000256" key="1">
    <source>
        <dbReference type="ARBA" id="ARBA00004651"/>
    </source>
</evidence>
<feature type="transmembrane region" description="Helical" evidence="6">
    <location>
        <begin position="79"/>
        <end position="101"/>
    </location>
</feature>
<dbReference type="Gene3D" id="1.20.1640.10">
    <property type="entry name" value="Multidrug efflux transporter AcrB transmembrane domain"/>
    <property type="match status" value="1"/>
</dbReference>
<dbReference type="InterPro" id="IPR000731">
    <property type="entry name" value="SSD"/>
</dbReference>
<feature type="domain" description="SSD" evidence="7">
    <location>
        <begin position="108"/>
        <end position="229"/>
    </location>
</feature>
<keyword evidence="2" id="KW-1003">Cell membrane</keyword>
<reference evidence="8 9" key="1">
    <citation type="journal article" date="2015" name="Microbiome">
        <title>Genomic resolution of linkages in carbon, nitrogen, and sulfur cycling among widespread estuary sediment bacteria.</title>
        <authorList>
            <person name="Baker B.J."/>
            <person name="Lazar C.S."/>
            <person name="Teske A.P."/>
            <person name="Dick G.J."/>
        </authorList>
    </citation>
    <scope>NUCLEOTIDE SEQUENCE [LARGE SCALE GENOMIC DNA]</scope>
    <source>
        <strain evidence="8">SM23_60</strain>
    </source>
</reference>